<organism evidence="2 3">
    <name type="scientific">Australozyma saopauloensis</name>
    <dbReference type="NCBI Taxonomy" id="291208"/>
    <lineage>
        <taxon>Eukaryota</taxon>
        <taxon>Fungi</taxon>
        <taxon>Dikarya</taxon>
        <taxon>Ascomycota</taxon>
        <taxon>Saccharomycotina</taxon>
        <taxon>Pichiomycetes</taxon>
        <taxon>Metschnikowiaceae</taxon>
        <taxon>Australozyma</taxon>
    </lineage>
</organism>
<keyword evidence="3" id="KW-1185">Reference proteome</keyword>
<feature type="region of interest" description="Disordered" evidence="1">
    <location>
        <begin position="357"/>
        <end position="385"/>
    </location>
</feature>
<evidence type="ECO:0000256" key="1">
    <source>
        <dbReference type="SAM" id="MobiDB-lite"/>
    </source>
</evidence>
<evidence type="ECO:0000313" key="3">
    <source>
        <dbReference type="Proteomes" id="UP001338582"/>
    </source>
</evidence>
<dbReference type="RefSeq" id="XP_062875506.1">
    <property type="nucleotide sequence ID" value="XM_063019436.1"/>
</dbReference>
<evidence type="ECO:0000313" key="2">
    <source>
        <dbReference type="EMBL" id="WPK23119.1"/>
    </source>
</evidence>
<gene>
    <name evidence="2" type="ORF">PUMCH_000344</name>
</gene>
<reference evidence="2 3" key="1">
    <citation type="submission" date="2023-10" db="EMBL/GenBank/DDBJ databases">
        <title>Draft Genome Sequence of Candida saopaulonensis from a very Premature Infant with Sepsis.</title>
        <authorList>
            <person name="Ning Y."/>
            <person name="Dai R."/>
            <person name="Xiao M."/>
            <person name="Xu Y."/>
            <person name="Yan Q."/>
            <person name="Zhang L."/>
        </authorList>
    </citation>
    <scope>NUCLEOTIDE SEQUENCE [LARGE SCALE GENOMIC DNA]</scope>
    <source>
        <strain evidence="2 3">19XY460</strain>
    </source>
</reference>
<evidence type="ECO:0008006" key="4">
    <source>
        <dbReference type="Google" id="ProtNLM"/>
    </source>
</evidence>
<accession>A0AAX4H3I9</accession>
<dbReference type="Proteomes" id="UP001338582">
    <property type="component" value="Chromosome 1"/>
</dbReference>
<name>A0AAX4H3I9_9ASCO</name>
<dbReference type="AlphaFoldDB" id="A0AAX4H3I9"/>
<proteinExistence type="predicted"/>
<dbReference type="GeneID" id="88171413"/>
<protein>
    <recommendedName>
        <fullName evidence="4">Myosin-binding domain-containing protein</fullName>
    </recommendedName>
</protein>
<dbReference type="EMBL" id="CP138894">
    <property type="protein sequence ID" value="WPK23119.1"/>
    <property type="molecule type" value="Genomic_DNA"/>
</dbReference>
<feature type="region of interest" description="Disordered" evidence="1">
    <location>
        <begin position="256"/>
        <end position="284"/>
    </location>
</feature>
<sequence length="509" mass="56546">MLTTRVDSFSSDDSYDDEILRLARDPELNRQKNKTSRLILLILGFSIAERKVSRLCQLSLKILQTLEKIELNLKNWAFLSLDINSSNHFDASNTDEIKLFNTNVSVRVLATCQDLTVKLNKVSADIDFITKALRTLTPIEYISDSGTLLTSLTLRSIRLKDELRRKITIAYLKATLITIGSDLETMLSDGLEEQLATVSSYKQFVVSLLDQLNQAIEEENDEDVNECFAVISDMEQMFEVFKLETAQKARQELVPVKTSGEETSPLLDESVDGSEFSVSEEPNWPSQASSQLYLRPIVRSITKPSTSETASHHRSGLVSSFASTSILQKSTISEELPYLMSAFNLAKTLEEDMHHFKDEDDTVPSPNASAPPPARPSTTSQSHFLDHSSKLPRTALYSNSQILSQPMSSPSSYLYANNSLLSKLGIKPQVIIANLPSHMSESSLSSSGESKFLISLSSTTFDESKEDEAKKDVKAIQGRLIPLTKENLATHNLTALSTVDIELGADYVE</sequence>
<dbReference type="KEGG" id="asau:88171413"/>